<accession>A0ABP0JAD0</accession>
<evidence type="ECO:0008006" key="6">
    <source>
        <dbReference type="Google" id="ProtNLM"/>
    </source>
</evidence>
<dbReference type="Proteomes" id="UP001642484">
    <property type="component" value="Unassembled WGS sequence"/>
</dbReference>
<dbReference type="InterPro" id="IPR002376">
    <property type="entry name" value="Formyl_transf_N"/>
</dbReference>
<feature type="domain" description="Formyl transferase N-terminal" evidence="2">
    <location>
        <begin position="137"/>
        <end position="252"/>
    </location>
</feature>
<evidence type="ECO:0000313" key="4">
    <source>
        <dbReference type="EMBL" id="CAK9011355.1"/>
    </source>
</evidence>
<dbReference type="SUPFAM" id="SSF50486">
    <property type="entry name" value="FMT C-terminal domain-like"/>
    <property type="match status" value="1"/>
</dbReference>
<dbReference type="InterPro" id="IPR036477">
    <property type="entry name" value="Formyl_transf_N_sf"/>
</dbReference>
<evidence type="ECO:0000313" key="5">
    <source>
        <dbReference type="Proteomes" id="UP001642484"/>
    </source>
</evidence>
<feature type="chain" id="PRO_5045865168" description="Methionyl-tRNA formyltransferase" evidence="1">
    <location>
        <begin position="22"/>
        <end position="423"/>
    </location>
</feature>
<dbReference type="Gene3D" id="3.40.50.170">
    <property type="entry name" value="Formyl transferase, N-terminal domain"/>
    <property type="match status" value="1"/>
</dbReference>
<sequence>MAESSWASLLHWSKWMALANGSWHALMAQAPAEAMLLLSWMLSSDSTSPALAPNETDRRDAGPTEQGTAVMFMSNHPVFTKAVVPRLREAAGRFVVVSSVAEVGEYCKELGCDYIHFPTCENAMRFAAICKEQPAYAAEVEKTYEVLKEWKPDVMITCGFFVLPPRAVKIPSKVALNLHNAKLPLYRGGVAYQAQILRGEPTFECCVHVMTDVIDDARDVLVRSRPLCLEGKTTLDAIQATAEVAPQMILDALHMVLSDEVREPEEVPTGDLPHAFGVKKQTWTDAAGVRWSSNCGVLSRVRIEWSEDTAVDIERASRAFNVRYHLFTDYQGRPFRVDHCMLQPEATTKPPGQILWASGRGEDLLVGVATCDGRVVLLRGQLVDGAAPVGALEVGSRFESVTLVSDWLKYPNTDRLPGGLRYC</sequence>
<dbReference type="Pfam" id="PF02911">
    <property type="entry name" value="Formyl_trans_C"/>
    <property type="match status" value="1"/>
</dbReference>
<protein>
    <recommendedName>
        <fullName evidence="6">Methionyl-tRNA formyltransferase</fullName>
    </recommendedName>
</protein>
<comment type="caution">
    <text evidence="4">The sequence shown here is derived from an EMBL/GenBank/DDBJ whole genome shotgun (WGS) entry which is preliminary data.</text>
</comment>
<dbReference type="Gene3D" id="3.10.25.10">
    <property type="entry name" value="Formyl transferase, C-terminal domain"/>
    <property type="match status" value="1"/>
</dbReference>
<dbReference type="InterPro" id="IPR037022">
    <property type="entry name" value="Formyl_trans_C_sf"/>
</dbReference>
<dbReference type="SUPFAM" id="SSF53328">
    <property type="entry name" value="Formyltransferase"/>
    <property type="match status" value="1"/>
</dbReference>
<keyword evidence="1" id="KW-0732">Signal</keyword>
<proteinExistence type="predicted"/>
<keyword evidence="5" id="KW-1185">Reference proteome</keyword>
<dbReference type="Pfam" id="PF00551">
    <property type="entry name" value="Formyl_trans_N"/>
    <property type="match status" value="1"/>
</dbReference>
<gene>
    <name evidence="4" type="ORF">CCMP2556_LOCUS10407</name>
</gene>
<dbReference type="EMBL" id="CAXAMN010004891">
    <property type="protein sequence ID" value="CAK9011355.1"/>
    <property type="molecule type" value="Genomic_DNA"/>
</dbReference>
<feature type="domain" description="Formyl transferase C-terminal" evidence="3">
    <location>
        <begin position="302"/>
        <end position="383"/>
    </location>
</feature>
<organism evidence="4 5">
    <name type="scientific">Durusdinium trenchii</name>
    <dbReference type="NCBI Taxonomy" id="1381693"/>
    <lineage>
        <taxon>Eukaryota</taxon>
        <taxon>Sar</taxon>
        <taxon>Alveolata</taxon>
        <taxon>Dinophyceae</taxon>
        <taxon>Suessiales</taxon>
        <taxon>Symbiodiniaceae</taxon>
        <taxon>Durusdinium</taxon>
    </lineage>
</organism>
<reference evidence="4 5" key="1">
    <citation type="submission" date="2024-02" db="EMBL/GenBank/DDBJ databases">
        <authorList>
            <person name="Chen Y."/>
            <person name="Shah S."/>
            <person name="Dougan E. K."/>
            <person name="Thang M."/>
            <person name="Chan C."/>
        </authorList>
    </citation>
    <scope>NUCLEOTIDE SEQUENCE [LARGE SCALE GENOMIC DNA]</scope>
</reference>
<dbReference type="InterPro" id="IPR011034">
    <property type="entry name" value="Formyl_transferase-like_C_sf"/>
</dbReference>
<evidence type="ECO:0000256" key="1">
    <source>
        <dbReference type="SAM" id="SignalP"/>
    </source>
</evidence>
<dbReference type="InterPro" id="IPR005793">
    <property type="entry name" value="Formyl_trans_C"/>
</dbReference>
<evidence type="ECO:0000259" key="3">
    <source>
        <dbReference type="Pfam" id="PF02911"/>
    </source>
</evidence>
<feature type="signal peptide" evidence="1">
    <location>
        <begin position="1"/>
        <end position="21"/>
    </location>
</feature>
<evidence type="ECO:0000259" key="2">
    <source>
        <dbReference type="Pfam" id="PF00551"/>
    </source>
</evidence>
<name>A0ABP0JAD0_9DINO</name>